<dbReference type="EMBL" id="JAGIYY010000008">
    <property type="protein sequence ID" value="MBP0440662.1"/>
    <property type="molecule type" value="Genomic_DNA"/>
</dbReference>
<reference evidence="1" key="1">
    <citation type="submission" date="2021-03" db="EMBL/GenBank/DDBJ databases">
        <title>Genome sequencing and assembly of Tianweitania sediminis.</title>
        <authorList>
            <person name="Chhetri G."/>
        </authorList>
    </citation>
    <scope>NUCLEOTIDE SEQUENCE</scope>
    <source>
        <strain evidence="1">Z8</strain>
    </source>
</reference>
<keyword evidence="2" id="KW-1185">Reference proteome</keyword>
<dbReference type="RefSeq" id="WP_209336681.1">
    <property type="nucleotide sequence ID" value="NZ_JAGIYY010000008.1"/>
</dbReference>
<gene>
    <name evidence="1" type="ORF">J5Y06_18590</name>
</gene>
<protein>
    <submittedName>
        <fullName evidence="1">Oxidoreductase</fullName>
    </submittedName>
</protein>
<proteinExistence type="predicted"/>
<comment type="caution">
    <text evidence="1">The sequence shown here is derived from an EMBL/GenBank/DDBJ whole genome shotgun (WGS) entry which is preliminary data.</text>
</comment>
<dbReference type="InterPro" id="IPR011335">
    <property type="entry name" value="Restrct_endonuc-II-like"/>
</dbReference>
<sequence length="316" mass="36105">MVAMPELPSPTIAAIDAWHERKQEIRHYPFIRGSAIGHQCERALFYRFRWAHQPETFTGRMLRLFQTGHRDEARMVMDLRNAGIQVQDRDPKTRDQWEVEACDGHFQGHLDGIVEGLLEAPKTPHLLECKTHNAKSFAQLKSMGVEAAKPDHMAQMQVYMHLQGLTRAFYLAKSKDTDEYWSERIHYDPIHGAALVAKAERVRAAKEAPARVSDDPEYFLCKAFNCSSYQVCHGGAFALRNCRTCLWSEPIENANWFCHRHKRALLREEQAGGCPNHLYIPSLVPGEQIDADEQSETVTYTMRDGSQWQDGGRVAA</sequence>
<evidence type="ECO:0000313" key="1">
    <source>
        <dbReference type="EMBL" id="MBP0440662.1"/>
    </source>
</evidence>
<dbReference type="Proteomes" id="UP000666240">
    <property type="component" value="Unassembled WGS sequence"/>
</dbReference>
<organism evidence="1 2">
    <name type="scientific">Tianweitania sediminis</name>
    <dbReference type="NCBI Taxonomy" id="1502156"/>
    <lineage>
        <taxon>Bacteria</taxon>
        <taxon>Pseudomonadati</taxon>
        <taxon>Pseudomonadota</taxon>
        <taxon>Alphaproteobacteria</taxon>
        <taxon>Hyphomicrobiales</taxon>
        <taxon>Phyllobacteriaceae</taxon>
        <taxon>Tianweitania</taxon>
    </lineage>
</organism>
<accession>A0A8J7UMR8</accession>
<evidence type="ECO:0000313" key="2">
    <source>
        <dbReference type="Proteomes" id="UP000666240"/>
    </source>
</evidence>
<dbReference type="SUPFAM" id="SSF52980">
    <property type="entry name" value="Restriction endonuclease-like"/>
    <property type="match status" value="1"/>
</dbReference>
<dbReference type="Gene3D" id="3.90.320.10">
    <property type="match status" value="1"/>
</dbReference>
<name>A0A8J7UMR8_9HYPH</name>
<dbReference type="AlphaFoldDB" id="A0A8J7UMR8"/>
<dbReference type="InterPro" id="IPR011604">
    <property type="entry name" value="PDDEXK-like_dom_sf"/>
</dbReference>